<protein>
    <submittedName>
        <fullName evidence="2">Uncharacterized protein</fullName>
    </submittedName>
</protein>
<gene>
    <name evidence="2" type="ORF">B0H16DRAFT_907242</name>
</gene>
<dbReference type="AlphaFoldDB" id="A0AAD7IQK4"/>
<keyword evidence="3" id="KW-1185">Reference proteome</keyword>
<dbReference type="Proteomes" id="UP001215598">
    <property type="component" value="Unassembled WGS sequence"/>
</dbReference>
<evidence type="ECO:0000256" key="1">
    <source>
        <dbReference type="SAM" id="MobiDB-lite"/>
    </source>
</evidence>
<reference evidence="2" key="1">
    <citation type="submission" date="2023-03" db="EMBL/GenBank/DDBJ databases">
        <title>Massive genome expansion in bonnet fungi (Mycena s.s.) driven by repeated elements and novel gene families across ecological guilds.</title>
        <authorList>
            <consortium name="Lawrence Berkeley National Laboratory"/>
            <person name="Harder C.B."/>
            <person name="Miyauchi S."/>
            <person name="Viragh M."/>
            <person name="Kuo A."/>
            <person name="Thoen E."/>
            <person name="Andreopoulos B."/>
            <person name="Lu D."/>
            <person name="Skrede I."/>
            <person name="Drula E."/>
            <person name="Henrissat B."/>
            <person name="Morin E."/>
            <person name="Kohler A."/>
            <person name="Barry K."/>
            <person name="LaButti K."/>
            <person name="Morin E."/>
            <person name="Salamov A."/>
            <person name="Lipzen A."/>
            <person name="Mereny Z."/>
            <person name="Hegedus B."/>
            <person name="Baldrian P."/>
            <person name="Stursova M."/>
            <person name="Weitz H."/>
            <person name="Taylor A."/>
            <person name="Grigoriev I.V."/>
            <person name="Nagy L.G."/>
            <person name="Martin F."/>
            <person name="Kauserud H."/>
        </authorList>
    </citation>
    <scope>NUCLEOTIDE SEQUENCE</scope>
    <source>
        <strain evidence="2">CBHHK182m</strain>
    </source>
</reference>
<name>A0AAD7IQK4_9AGAR</name>
<feature type="region of interest" description="Disordered" evidence="1">
    <location>
        <begin position="107"/>
        <end position="151"/>
    </location>
</feature>
<comment type="caution">
    <text evidence="2">The sequence shown here is derived from an EMBL/GenBank/DDBJ whole genome shotgun (WGS) entry which is preliminary data.</text>
</comment>
<organism evidence="2 3">
    <name type="scientific">Mycena metata</name>
    <dbReference type="NCBI Taxonomy" id="1033252"/>
    <lineage>
        <taxon>Eukaryota</taxon>
        <taxon>Fungi</taxon>
        <taxon>Dikarya</taxon>
        <taxon>Basidiomycota</taxon>
        <taxon>Agaricomycotina</taxon>
        <taxon>Agaricomycetes</taxon>
        <taxon>Agaricomycetidae</taxon>
        <taxon>Agaricales</taxon>
        <taxon>Marasmiineae</taxon>
        <taxon>Mycenaceae</taxon>
        <taxon>Mycena</taxon>
    </lineage>
</organism>
<evidence type="ECO:0000313" key="3">
    <source>
        <dbReference type="Proteomes" id="UP001215598"/>
    </source>
</evidence>
<dbReference type="EMBL" id="JARKIB010000073">
    <property type="protein sequence ID" value="KAJ7748428.1"/>
    <property type="molecule type" value="Genomic_DNA"/>
</dbReference>
<proteinExistence type="predicted"/>
<evidence type="ECO:0000313" key="2">
    <source>
        <dbReference type="EMBL" id="KAJ7748428.1"/>
    </source>
</evidence>
<sequence length="275" mass="30902">MAPPHRFLLIRRTAGPSPSCSRCRWETAYTRRATLIIRCIRASRGRTAQTSPPAPSNLIVLRLRPTRTPLDTRNTLVRSGHIHAPERLVLLRVLLLVLHVPWTRCSRPDPAPTRRPRACSSRAPPRPSVRYSMGTSLSPRAPAAEKDDKRNASAPPIIILGASPSCSSYTQARTRVCAQASTSPCRASALLPSAHALPGLCLHKHQRPKDENASAPRRRFAFETKGENREKIEGVCEQANAHLSVRSCPRGTLDSRRRRSWMLSWPWRMWSCKRR</sequence>
<accession>A0AAD7IQK4</accession>